<reference evidence="1 2" key="1">
    <citation type="journal article" date="2008" name="Nature">
        <title>The genome of Laccaria bicolor provides insights into mycorrhizal symbiosis.</title>
        <authorList>
            <person name="Martin F."/>
            <person name="Aerts A."/>
            <person name="Ahren D."/>
            <person name="Brun A."/>
            <person name="Danchin E.G.J."/>
            <person name="Duchaussoy F."/>
            <person name="Gibon J."/>
            <person name="Kohler A."/>
            <person name="Lindquist E."/>
            <person name="Pereda V."/>
            <person name="Salamov A."/>
            <person name="Shapiro H.J."/>
            <person name="Wuyts J."/>
            <person name="Blaudez D."/>
            <person name="Buee M."/>
            <person name="Brokstein P."/>
            <person name="Canbaeck B."/>
            <person name="Cohen D."/>
            <person name="Courty P.E."/>
            <person name="Coutinho P.M."/>
            <person name="Delaruelle C."/>
            <person name="Detter J.C."/>
            <person name="Deveau A."/>
            <person name="DiFazio S."/>
            <person name="Duplessis S."/>
            <person name="Fraissinet-Tachet L."/>
            <person name="Lucic E."/>
            <person name="Frey-Klett P."/>
            <person name="Fourrey C."/>
            <person name="Feussner I."/>
            <person name="Gay G."/>
            <person name="Grimwood J."/>
            <person name="Hoegger P.J."/>
            <person name="Jain P."/>
            <person name="Kilaru S."/>
            <person name="Labbe J."/>
            <person name="Lin Y.C."/>
            <person name="Legue V."/>
            <person name="Le Tacon F."/>
            <person name="Marmeisse R."/>
            <person name="Melayah D."/>
            <person name="Montanini B."/>
            <person name="Muratet M."/>
            <person name="Nehls U."/>
            <person name="Niculita-Hirzel H."/>
            <person name="Oudot-Le Secq M.P."/>
            <person name="Peter M."/>
            <person name="Quesneville H."/>
            <person name="Rajashekar B."/>
            <person name="Reich M."/>
            <person name="Rouhier N."/>
            <person name="Schmutz J."/>
            <person name="Yin T."/>
            <person name="Chalot M."/>
            <person name="Henrissat B."/>
            <person name="Kuees U."/>
            <person name="Lucas S."/>
            <person name="Van de Peer Y."/>
            <person name="Podila G.K."/>
            <person name="Polle A."/>
            <person name="Pukkila P.J."/>
            <person name="Richardson P.M."/>
            <person name="Rouze P."/>
            <person name="Sanders I.R."/>
            <person name="Stajich J.E."/>
            <person name="Tunlid A."/>
            <person name="Tuskan G."/>
            <person name="Grigoriev I.V."/>
        </authorList>
    </citation>
    <scope>NUCLEOTIDE SEQUENCE [LARGE SCALE GENOMIC DNA]</scope>
    <source>
        <strain evidence="2">S238N-H82 / ATCC MYA-4686</strain>
    </source>
</reference>
<proteinExistence type="predicted"/>
<organism evidence="2">
    <name type="scientific">Laccaria bicolor (strain S238N-H82 / ATCC MYA-4686)</name>
    <name type="common">Bicoloured deceiver</name>
    <name type="synonym">Laccaria laccata var. bicolor</name>
    <dbReference type="NCBI Taxonomy" id="486041"/>
    <lineage>
        <taxon>Eukaryota</taxon>
        <taxon>Fungi</taxon>
        <taxon>Dikarya</taxon>
        <taxon>Basidiomycota</taxon>
        <taxon>Agaricomycotina</taxon>
        <taxon>Agaricomycetes</taxon>
        <taxon>Agaricomycetidae</taxon>
        <taxon>Agaricales</taxon>
        <taxon>Agaricineae</taxon>
        <taxon>Hydnangiaceae</taxon>
        <taxon>Laccaria</taxon>
    </lineage>
</organism>
<protein>
    <submittedName>
        <fullName evidence="1">Predicted protein</fullName>
    </submittedName>
</protein>
<dbReference type="OrthoDB" id="2402896at2759"/>
<keyword evidence="2" id="KW-1185">Reference proteome</keyword>
<dbReference type="AlphaFoldDB" id="B0DB73"/>
<dbReference type="HOGENOM" id="CLU_817739_0_0_1"/>
<dbReference type="InParanoid" id="B0DB73"/>
<dbReference type="EMBL" id="DS547102">
    <property type="protein sequence ID" value="EDR08147.1"/>
    <property type="molecule type" value="Genomic_DNA"/>
</dbReference>
<dbReference type="RefSeq" id="XP_001881217.1">
    <property type="nucleotide sequence ID" value="XM_001881182.1"/>
</dbReference>
<dbReference type="KEGG" id="lbc:LACBIDRAFT_297915"/>
<dbReference type="Proteomes" id="UP000001194">
    <property type="component" value="Unassembled WGS sequence"/>
</dbReference>
<gene>
    <name evidence="1" type="ORF">LACBIDRAFT_297915</name>
</gene>
<evidence type="ECO:0000313" key="1">
    <source>
        <dbReference type="EMBL" id="EDR08147.1"/>
    </source>
</evidence>
<sequence length="373" mass="41582">MEISDLTQNFIDLCSPSPKRKPKGRSANLPALHIQRNVFVSSDEPSSGSDSETLVVSTPIRRRFKIESPDRGESLDGSQSVIDLSTPNQVSVMPIKREIKAEKPDPPHVIDIRTPESNPVLMDSKSAPATHSLVKVTPGIVRLGALFHSWEEARDAVYAHEECLGHCWRIGQSKMDTCGNRKKVTLQCNHYRQHLPIHSVKIDLADHRKGKSIRTSCEACVNVNRIQDAGIWKVTLTEWEHNHPREIPEDGSIRRPVTKEQKVVISQLASATTQQFSRGQIAEVLNTQTGEHKLKPCQISNVMSQAQWEAKDEVERLGGDMNAISDVQARLGLKATAMAQLCTAQAHPISSLSFLQGFRLAQAWLRLRPRLMG</sequence>
<dbReference type="PANTHER" id="PTHR47718:SF3">
    <property type="entry name" value="PROTEIN FAR1-RELATED SEQUENCE 5-LIKE"/>
    <property type="match status" value="1"/>
</dbReference>
<evidence type="ECO:0000313" key="2">
    <source>
        <dbReference type="Proteomes" id="UP000001194"/>
    </source>
</evidence>
<name>B0DB73_LACBS</name>
<accession>B0DB73</accession>
<dbReference type="GeneID" id="6077017"/>
<dbReference type="PANTHER" id="PTHR47718">
    <property type="entry name" value="OS01G0519700 PROTEIN"/>
    <property type="match status" value="1"/>
</dbReference>